<organism evidence="1 2">
    <name type="scientific">Polarella glacialis</name>
    <name type="common">Dinoflagellate</name>
    <dbReference type="NCBI Taxonomy" id="89957"/>
    <lineage>
        <taxon>Eukaryota</taxon>
        <taxon>Sar</taxon>
        <taxon>Alveolata</taxon>
        <taxon>Dinophyceae</taxon>
        <taxon>Suessiales</taxon>
        <taxon>Suessiaceae</taxon>
        <taxon>Polarella</taxon>
    </lineage>
</organism>
<gene>
    <name evidence="1" type="ORF">PGLA1383_LOCUS42240</name>
</gene>
<evidence type="ECO:0000313" key="2">
    <source>
        <dbReference type="Proteomes" id="UP000654075"/>
    </source>
</evidence>
<proteinExistence type="predicted"/>
<dbReference type="Proteomes" id="UP000654075">
    <property type="component" value="Unassembled WGS sequence"/>
</dbReference>
<keyword evidence="2" id="KW-1185">Reference proteome</keyword>
<reference evidence="1" key="1">
    <citation type="submission" date="2021-02" db="EMBL/GenBank/DDBJ databases">
        <authorList>
            <person name="Dougan E. K."/>
            <person name="Rhodes N."/>
            <person name="Thang M."/>
            <person name="Chan C."/>
        </authorList>
    </citation>
    <scope>NUCLEOTIDE SEQUENCE</scope>
</reference>
<sequence>MPVPSAIPTHAGTDVLSGACHDVALVTSASEGFGLQGIAEEVQPQIRTNWSPEGSRVQQPSIGLTCRQGSKCRPCSYFTKDRGCHGGVDCLFCHVCQPCEKWVSRPSSSARQRRWAAATALVQPLPTTDST</sequence>
<comment type="caution">
    <text evidence="1">The sequence shown here is derived from an EMBL/GenBank/DDBJ whole genome shotgun (WGS) entry which is preliminary data.</text>
</comment>
<protein>
    <recommendedName>
        <fullName evidence="3">C3H1-type domain-containing protein</fullName>
    </recommendedName>
</protein>
<evidence type="ECO:0008006" key="3">
    <source>
        <dbReference type="Google" id="ProtNLM"/>
    </source>
</evidence>
<dbReference type="EMBL" id="CAJNNV010028614">
    <property type="protein sequence ID" value="CAE8625213.1"/>
    <property type="molecule type" value="Genomic_DNA"/>
</dbReference>
<evidence type="ECO:0000313" key="1">
    <source>
        <dbReference type="EMBL" id="CAE8625213.1"/>
    </source>
</evidence>
<name>A0A813GM85_POLGL</name>
<dbReference type="AlphaFoldDB" id="A0A813GM85"/>
<accession>A0A813GM85</accession>